<dbReference type="Pfam" id="PF02597">
    <property type="entry name" value="ThiS"/>
    <property type="match status" value="1"/>
</dbReference>
<protein>
    <submittedName>
        <fullName evidence="1">Sulfur carrier protein ThiS</fullName>
    </submittedName>
</protein>
<name>A0A3Q9BPD6_9BURK</name>
<keyword evidence="2" id="KW-1185">Reference proteome</keyword>
<evidence type="ECO:0000313" key="1">
    <source>
        <dbReference type="EMBL" id="AZP11371.1"/>
    </source>
</evidence>
<sequence length="67" mass="7210">MITIVLNGDAYECAKEQTLAQLISALQLDGKAIAVAVNRQIVARPEWPTRLLHAQDKVDVVRAIGGG</sequence>
<dbReference type="Gene3D" id="3.10.20.30">
    <property type="match status" value="1"/>
</dbReference>
<dbReference type="AlphaFoldDB" id="A0A3Q9BPD6"/>
<dbReference type="PANTHER" id="PTHR34472">
    <property type="entry name" value="SULFUR CARRIER PROTEIN THIS"/>
    <property type="match status" value="1"/>
</dbReference>
<dbReference type="OrthoDB" id="9800283at2"/>
<accession>A0A3Q9BPD6</accession>
<dbReference type="InterPro" id="IPR010035">
    <property type="entry name" value="Thi_S"/>
</dbReference>
<dbReference type="PANTHER" id="PTHR34472:SF1">
    <property type="entry name" value="SULFUR CARRIER PROTEIN THIS"/>
    <property type="match status" value="1"/>
</dbReference>
<dbReference type="InterPro" id="IPR012675">
    <property type="entry name" value="Beta-grasp_dom_sf"/>
</dbReference>
<dbReference type="SUPFAM" id="SSF54285">
    <property type="entry name" value="MoaD/ThiS"/>
    <property type="match status" value="1"/>
</dbReference>
<reference evidence="1 2" key="1">
    <citation type="journal article" date="2011" name="Int. J. Syst. Evol. Microbiol.">
        <title>Description of Undibacterium oligocarboniphilum sp. nov., isolated from purified water, and Undibacterium pigrum strain CCUG 49012 as the type strain of Undibacterium parvum sp. nov., and emended descriptions of the genus Undibacterium and the species Undibacterium pigrum.</title>
        <authorList>
            <person name="Eder W."/>
            <person name="Wanner G."/>
            <person name="Ludwig W."/>
            <person name="Busse H.J."/>
            <person name="Ziemke-Kageler F."/>
            <person name="Lang E."/>
        </authorList>
    </citation>
    <scope>NUCLEOTIDE SEQUENCE [LARGE SCALE GENOMIC DNA]</scope>
    <source>
        <strain evidence="1 2">DSM 23061</strain>
    </source>
</reference>
<dbReference type="InterPro" id="IPR016155">
    <property type="entry name" value="Mopterin_synth/thiamin_S_b"/>
</dbReference>
<dbReference type="KEGG" id="upv:EJN92_04750"/>
<gene>
    <name evidence="1" type="primary">thiS</name>
    <name evidence="1" type="ORF">EJN92_04750</name>
</gene>
<proteinExistence type="predicted"/>
<dbReference type="NCBIfam" id="TIGR01683">
    <property type="entry name" value="thiS"/>
    <property type="match status" value="1"/>
</dbReference>
<organism evidence="1 2">
    <name type="scientific">Undibacterium parvum</name>
    <dbReference type="NCBI Taxonomy" id="401471"/>
    <lineage>
        <taxon>Bacteria</taxon>
        <taxon>Pseudomonadati</taxon>
        <taxon>Pseudomonadota</taxon>
        <taxon>Betaproteobacteria</taxon>
        <taxon>Burkholderiales</taxon>
        <taxon>Oxalobacteraceae</taxon>
        <taxon>Undibacterium</taxon>
    </lineage>
</organism>
<dbReference type="InterPro" id="IPR003749">
    <property type="entry name" value="ThiS/MoaD-like"/>
</dbReference>
<dbReference type="CDD" id="cd00565">
    <property type="entry name" value="Ubl_ThiS"/>
    <property type="match status" value="1"/>
</dbReference>
<dbReference type="RefSeq" id="WP_126126759.1">
    <property type="nucleotide sequence ID" value="NZ_CP034464.1"/>
</dbReference>
<dbReference type="Proteomes" id="UP000275663">
    <property type="component" value="Chromosome"/>
</dbReference>
<evidence type="ECO:0000313" key="2">
    <source>
        <dbReference type="Proteomes" id="UP000275663"/>
    </source>
</evidence>
<dbReference type="EMBL" id="CP034464">
    <property type="protein sequence ID" value="AZP11371.1"/>
    <property type="molecule type" value="Genomic_DNA"/>
</dbReference>